<dbReference type="OrthoDB" id="3056036at2759"/>
<dbReference type="AlphaFoldDB" id="A0A409W8A5"/>
<accession>A0A409W8A5</accession>
<name>A0A409W8A5_PSICY</name>
<organism evidence="2 3">
    <name type="scientific">Psilocybe cyanescens</name>
    <dbReference type="NCBI Taxonomy" id="93625"/>
    <lineage>
        <taxon>Eukaryota</taxon>
        <taxon>Fungi</taxon>
        <taxon>Dikarya</taxon>
        <taxon>Basidiomycota</taxon>
        <taxon>Agaricomycotina</taxon>
        <taxon>Agaricomycetes</taxon>
        <taxon>Agaricomycetidae</taxon>
        <taxon>Agaricales</taxon>
        <taxon>Agaricineae</taxon>
        <taxon>Strophariaceae</taxon>
        <taxon>Psilocybe</taxon>
    </lineage>
</organism>
<dbReference type="Pfam" id="PF18718">
    <property type="entry name" value="CxC5"/>
    <property type="match status" value="1"/>
</dbReference>
<protein>
    <recommendedName>
        <fullName evidence="1">CxC5 like cysteine cluster associated with KDZ domain-containing protein</fullName>
    </recommendedName>
</protein>
<gene>
    <name evidence="2" type="ORF">CVT25_005120</name>
</gene>
<dbReference type="InParanoid" id="A0A409W8A5"/>
<dbReference type="EMBL" id="NHYD01003686">
    <property type="protein sequence ID" value="PPQ74593.1"/>
    <property type="molecule type" value="Genomic_DNA"/>
</dbReference>
<keyword evidence="3" id="KW-1185">Reference proteome</keyword>
<comment type="caution">
    <text evidence="2">The sequence shown here is derived from an EMBL/GenBank/DDBJ whole genome shotgun (WGS) entry which is preliminary data.</text>
</comment>
<dbReference type="STRING" id="93625.A0A409W8A5"/>
<reference evidence="2 3" key="1">
    <citation type="journal article" date="2018" name="Evol. Lett.">
        <title>Horizontal gene cluster transfer increased hallucinogenic mushroom diversity.</title>
        <authorList>
            <person name="Reynolds H.T."/>
            <person name="Vijayakumar V."/>
            <person name="Gluck-Thaler E."/>
            <person name="Korotkin H.B."/>
            <person name="Matheny P.B."/>
            <person name="Slot J.C."/>
        </authorList>
    </citation>
    <scope>NUCLEOTIDE SEQUENCE [LARGE SCALE GENOMIC DNA]</scope>
    <source>
        <strain evidence="2 3">2631</strain>
    </source>
</reference>
<feature type="domain" description="CxC5 like cysteine cluster associated with KDZ" evidence="1">
    <location>
        <begin position="138"/>
        <end position="190"/>
    </location>
</feature>
<sequence length="195" mass="22674">MPGVFAIPQSANFPDINFNVFSEFIQETFGSNISLATVLALLFTLTENPEQVIATRWIKSLARAVLWRFKDNTKSLFKEREFPTQQHQQMLEISNKLNYFAKLMGLTPYTKSGKFKQKLLPISHESIKAVHVFVQLLHYYADYECFKEGQEWKQCYLNTAHFLKIGKSIWIDHNFSKSVLNGIYNFYASAIYPIL</sequence>
<dbReference type="InterPro" id="IPR041539">
    <property type="entry name" value="CxC5"/>
</dbReference>
<evidence type="ECO:0000259" key="1">
    <source>
        <dbReference type="Pfam" id="PF18718"/>
    </source>
</evidence>
<dbReference type="Proteomes" id="UP000283269">
    <property type="component" value="Unassembled WGS sequence"/>
</dbReference>
<evidence type="ECO:0000313" key="3">
    <source>
        <dbReference type="Proteomes" id="UP000283269"/>
    </source>
</evidence>
<evidence type="ECO:0000313" key="2">
    <source>
        <dbReference type="EMBL" id="PPQ74593.1"/>
    </source>
</evidence>
<proteinExistence type="predicted"/>